<evidence type="ECO:0000313" key="2">
    <source>
        <dbReference type="EMBL" id="GID11688.1"/>
    </source>
</evidence>
<gene>
    <name evidence="2" type="ORF">Aru02nite_25770</name>
</gene>
<dbReference type="EMBL" id="BOMB01000014">
    <property type="protein sequence ID" value="GID11688.1"/>
    <property type="molecule type" value="Genomic_DNA"/>
</dbReference>
<evidence type="ECO:0000313" key="3">
    <source>
        <dbReference type="Proteomes" id="UP000612808"/>
    </source>
</evidence>
<dbReference type="AlphaFoldDB" id="A0A8J3JBE2"/>
<keyword evidence="1" id="KW-0862">Zinc</keyword>
<dbReference type="PANTHER" id="PTHR12993">
    <property type="entry name" value="N-ACETYLGLUCOSAMINYL-PHOSPHATIDYLINOSITOL DE-N-ACETYLASE-RELATED"/>
    <property type="match status" value="1"/>
</dbReference>
<dbReference type="GO" id="GO:0016811">
    <property type="term" value="F:hydrolase activity, acting on carbon-nitrogen (but not peptide) bonds, in linear amides"/>
    <property type="evidence" value="ECO:0007669"/>
    <property type="project" value="TreeGrafter"/>
</dbReference>
<accession>A0A8J3JBE2</accession>
<keyword evidence="3" id="KW-1185">Reference proteome</keyword>
<reference evidence="2" key="1">
    <citation type="submission" date="2021-01" db="EMBL/GenBank/DDBJ databases">
        <title>Whole genome shotgun sequence of Actinocatenispora rupis NBRC 107355.</title>
        <authorList>
            <person name="Komaki H."/>
            <person name="Tamura T."/>
        </authorList>
    </citation>
    <scope>NUCLEOTIDE SEQUENCE</scope>
    <source>
        <strain evidence="2">NBRC 107355</strain>
    </source>
</reference>
<dbReference type="Proteomes" id="UP000612808">
    <property type="component" value="Unassembled WGS sequence"/>
</dbReference>
<protein>
    <submittedName>
        <fullName evidence="2">GlcNAc-PI de-N-acetylase</fullName>
    </submittedName>
</protein>
<name>A0A8J3JBE2_9ACTN</name>
<organism evidence="2 3">
    <name type="scientific">Actinocatenispora rupis</name>
    <dbReference type="NCBI Taxonomy" id="519421"/>
    <lineage>
        <taxon>Bacteria</taxon>
        <taxon>Bacillati</taxon>
        <taxon>Actinomycetota</taxon>
        <taxon>Actinomycetes</taxon>
        <taxon>Micromonosporales</taxon>
        <taxon>Micromonosporaceae</taxon>
        <taxon>Actinocatenispora</taxon>
    </lineage>
</organism>
<evidence type="ECO:0000256" key="1">
    <source>
        <dbReference type="ARBA" id="ARBA00022833"/>
    </source>
</evidence>
<comment type="caution">
    <text evidence="2">The sequence shown here is derived from an EMBL/GenBank/DDBJ whole genome shotgun (WGS) entry which is preliminary data.</text>
</comment>
<dbReference type="PANTHER" id="PTHR12993:SF28">
    <property type="entry name" value="LMBE FAMILY PROTEIN"/>
    <property type="match status" value="1"/>
</dbReference>
<sequence length="236" mass="26103">MSQHDNEVKRVLAVFAHPDDIDFGAAGTIATWTDAGIEVAYLLVTRGDAGGFDDTPREEMPRIREAEQRAAAAAVGVSDVAFLDGHQDGAVYVTHQLRRDITRRIREFRPDRVLTNSPVRDWSRLGGPNHPDHQAVGQATTYAVYPDARNPFAHTDLGLDAWTVPEVWYSGCPEPDHYVDVTDTFERKVTALRAHASQLTDPDATVAFMRDRFTELGRTAGFGEGRIAEAFAIARD</sequence>
<proteinExistence type="predicted"/>
<dbReference type="SUPFAM" id="SSF102588">
    <property type="entry name" value="LmbE-like"/>
    <property type="match status" value="1"/>
</dbReference>
<dbReference type="Pfam" id="PF02585">
    <property type="entry name" value="PIG-L"/>
    <property type="match status" value="1"/>
</dbReference>
<dbReference type="InterPro" id="IPR024078">
    <property type="entry name" value="LmbE-like_dom_sf"/>
</dbReference>
<dbReference type="GO" id="GO:0016137">
    <property type="term" value="P:glycoside metabolic process"/>
    <property type="evidence" value="ECO:0007669"/>
    <property type="project" value="UniProtKB-ARBA"/>
</dbReference>
<dbReference type="Gene3D" id="3.40.50.10320">
    <property type="entry name" value="LmbE-like"/>
    <property type="match status" value="1"/>
</dbReference>
<dbReference type="InterPro" id="IPR003737">
    <property type="entry name" value="GlcNAc_PI_deacetylase-related"/>
</dbReference>
<dbReference type="RefSeq" id="WP_203657699.1">
    <property type="nucleotide sequence ID" value="NZ_BAAAZM010000005.1"/>
</dbReference>